<feature type="transmembrane region" description="Helical" evidence="7">
    <location>
        <begin position="38"/>
        <end position="59"/>
    </location>
</feature>
<feature type="transmembrane region" description="Helical" evidence="7">
    <location>
        <begin position="169"/>
        <end position="189"/>
    </location>
</feature>
<evidence type="ECO:0000313" key="9">
    <source>
        <dbReference type="Proteomes" id="UP000008917"/>
    </source>
</evidence>
<name>E6V8G6_VARPE</name>
<comment type="subcellular location">
    <subcellularLocation>
        <location evidence="7">Cell inner membrane</location>
        <topology evidence="7">Multi-pass membrane protein</topology>
    </subcellularLocation>
    <subcellularLocation>
        <location evidence="1">Cell membrane</location>
        <topology evidence="1">Multi-pass membrane protein</topology>
    </subcellularLocation>
</comment>
<sequence>MGYTFASATVLLLLITDPLGNIPIFANALKGVAPERRTWVIMREVLIAFALLLVFMFVGDGFLRVMGLSGLSLQIAGGVVMFLIALRMIFPPEHGAVPVAAPTEEPLIVPLAVPALAGPSALATVMLLVSQAPERRLEWVAALSVTMAVCAIVLVLAERIQRLVGERLVLAFERLMGLILVAVSVEMMIRGVKLLASEMGR</sequence>
<dbReference type="PANTHER" id="PTHR33508:SF10">
    <property type="entry name" value="UPF0056 INNER MEMBRANE PROTEIN YHGN"/>
    <property type="match status" value="1"/>
</dbReference>
<evidence type="ECO:0000256" key="4">
    <source>
        <dbReference type="ARBA" id="ARBA00022692"/>
    </source>
</evidence>
<dbReference type="OrthoDB" id="21094at2"/>
<dbReference type="AlphaFoldDB" id="E6V8G6"/>
<organism evidence="8 9">
    <name type="scientific">Variovorax paradoxus (strain EPS)</name>
    <dbReference type="NCBI Taxonomy" id="595537"/>
    <lineage>
        <taxon>Bacteria</taxon>
        <taxon>Pseudomonadati</taxon>
        <taxon>Pseudomonadota</taxon>
        <taxon>Betaproteobacteria</taxon>
        <taxon>Burkholderiales</taxon>
        <taxon>Comamonadaceae</taxon>
        <taxon>Variovorax</taxon>
    </lineage>
</organism>
<dbReference type="NCBIfam" id="TIGR00427">
    <property type="entry name" value="NAAT family transporter"/>
    <property type="match status" value="1"/>
</dbReference>
<protein>
    <recommendedName>
        <fullName evidence="7">UPF0056 inner membrane protein</fullName>
    </recommendedName>
</protein>
<keyword evidence="6 7" id="KW-0472">Membrane</keyword>
<evidence type="ECO:0000256" key="3">
    <source>
        <dbReference type="ARBA" id="ARBA00022475"/>
    </source>
</evidence>
<dbReference type="GO" id="GO:0005886">
    <property type="term" value="C:plasma membrane"/>
    <property type="evidence" value="ECO:0007669"/>
    <property type="project" value="UniProtKB-SubCell"/>
</dbReference>
<reference evidence="8 9" key="2">
    <citation type="journal article" date="2013" name="Genome Announc.">
        <title>Genome of the Root-Associated Plant Growth-Promoting Bacterium Variovorax paradoxus Strain EPS.</title>
        <authorList>
            <person name="Han J.I."/>
            <person name="Spain J.C."/>
            <person name="Leadbetter J.R."/>
            <person name="Ovchinnikova G."/>
            <person name="Goodwin L.A."/>
            <person name="Han C.S."/>
            <person name="Woyke T."/>
            <person name="Davenport K.W."/>
            <person name="Orwin P.M."/>
        </authorList>
    </citation>
    <scope>NUCLEOTIDE SEQUENCE [LARGE SCALE GENOMIC DNA]</scope>
    <source>
        <strain evidence="8 9">EPS</strain>
    </source>
</reference>
<evidence type="ECO:0000256" key="5">
    <source>
        <dbReference type="ARBA" id="ARBA00022989"/>
    </source>
</evidence>
<evidence type="ECO:0000256" key="2">
    <source>
        <dbReference type="ARBA" id="ARBA00009784"/>
    </source>
</evidence>
<feature type="transmembrane region" description="Helical" evidence="7">
    <location>
        <begin position="71"/>
        <end position="90"/>
    </location>
</feature>
<evidence type="ECO:0000313" key="8">
    <source>
        <dbReference type="EMBL" id="ADU39590.1"/>
    </source>
</evidence>
<dbReference type="Pfam" id="PF01914">
    <property type="entry name" value="MarC"/>
    <property type="match status" value="1"/>
</dbReference>
<evidence type="ECO:0000256" key="1">
    <source>
        <dbReference type="ARBA" id="ARBA00004651"/>
    </source>
</evidence>
<feature type="transmembrane region" description="Helical" evidence="7">
    <location>
        <begin position="110"/>
        <end position="130"/>
    </location>
</feature>
<dbReference type="Proteomes" id="UP000008917">
    <property type="component" value="Chromosome"/>
</dbReference>
<evidence type="ECO:0000256" key="7">
    <source>
        <dbReference type="RuleBase" id="RU362048"/>
    </source>
</evidence>
<dbReference type="HOGENOM" id="CLU_079909_1_1_4"/>
<evidence type="ECO:0000256" key="6">
    <source>
        <dbReference type="ARBA" id="ARBA00023136"/>
    </source>
</evidence>
<dbReference type="InterPro" id="IPR002771">
    <property type="entry name" value="Multi_antbiot-R_MarC"/>
</dbReference>
<keyword evidence="5 7" id="KW-1133">Transmembrane helix</keyword>
<dbReference type="KEGG" id="vpe:Varpa_5435"/>
<dbReference type="PANTHER" id="PTHR33508">
    <property type="entry name" value="UPF0056 MEMBRANE PROTEIN YHCE"/>
    <property type="match status" value="1"/>
</dbReference>
<dbReference type="eggNOG" id="COG2095">
    <property type="taxonomic scope" value="Bacteria"/>
</dbReference>
<comment type="caution">
    <text evidence="7">Lacks conserved residue(s) required for the propagation of feature annotation.</text>
</comment>
<accession>E6V8G6</accession>
<dbReference type="RefSeq" id="WP_013543792.1">
    <property type="nucleotide sequence ID" value="NC_014931.1"/>
</dbReference>
<dbReference type="STRING" id="595537.Varpa_5435"/>
<reference evidence="9" key="1">
    <citation type="submission" date="2010-12" db="EMBL/GenBank/DDBJ databases">
        <title>Complete sequence of Variovorax paradoxus EPS.</title>
        <authorList>
            <consortium name="US DOE Joint Genome Institute"/>
            <person name="Lucas S."/>
            <person name="Copeland A."/>
            <person name="Lapidus A."/>
            <person name="Cheng J.-F."/>
            <person name="Goodwin L."/>
            <person name="Pitluck S."/>
            <person name="Teshima H."/>
            <person name="Detter J.C."/>
            <person name="Han C."/>
            <person name="Tapia R."/>
            <person name="Land M."/>
            <person name="Hauser L."/>
            <person name="Kyrpides N."/>
            <person name="Ivanova N."/>
            <person name="Ovchinnikova G."/>
            <person name="Orwin P."/>
            <person name="Han J.-I.G."/>
            <person name="Woyke T."/>
        </authorList>
    </citation>
    <scope>NUCLEOTIDE SEQUENCE [LARGE SCALE GENOMIC DNA]</scope>
    <source>
        <strain evidence="9">EPS</strain>
    </source>
</reference>
<dbReference type="EMBL" id="CP002417">
    <property type="protein sequence ID" value="ADU39590.1"/>
    <property type="molecule type" value="Genomic_DNA"/>
</dbReference>
<gene>
    <name evidence="8" type="ordered locus">Varpa_5435</name>
</gene>
<keyword evidence="3" id="KW-1003">Cell membrane</keyword>
<feature type="transmembrane region" description="Helical" evidence="7">
    <location>
        <begin position="137"/>
        <end position="157"/>
    </location>
</feature>
<proteinExistence type="inferred from homology"/>
<keyword evidence="4 7" id="KW-0812">Transmembrane</keyword>
<comment type="similarity">
    <text evidence="2 7">Belongs to the UPF0056 (MarC) family.</text>
</comment>